<comment type="caution">
    <text evidence="2">The sequence shown here is derived from an EMBL/GenBank/DDBJ whole genome shotgun (WGS) entry which is preliminary data.</text>
</comment>
<reference evidence="2 3" key="1">
    <citation type="submission" date="2019-07" db="EMBL/GenBank/DDBJ databases">
        <authorList>
            <person name="Kim J."/>
        </authorList>
    </citation>
    <scope>NUCLEOTIDE SEQUENCE [LARGE SCALE GENOMIC DNA]</scope>
    <source>
        <strain evidence="2 3">JC52</strain>
    </source>
</reference>
<sequence length="325" mass="36464">MRPLDLLALFLILAIAIVQLHDTQQDEIDAQNKTNRFYTDSFRSAVQDTGSYLARFESQQVTTSVRYSKEKQISFDKDMINVFLANLSMKFGIYGDPVKVQNLMLHIPAMSLIQYDGYVMVTIDDTASPDGNQYLTPVLWPKRPYTYKLPNGNILYFTHDDRATIYDCSSNTFLKGDYDELSLMSDLSPIDSKSMFYEVRQATITSTIEKDLTGAMNRHLELVKKLGLTIQMNLPRGIAENSIQNVGFLAFIQGYPMPDGEYLNLLSFGGGAIRQGNEYVGTWSSGGQYIAYGSGCVPSSGVTVMERLFDATEAVKKGYFIKECS</sequence>
<evidence type="ECO:0000256" key="1">
    <source>
        <dbReference type="SAM" id="SignalP"/>
    </source>
</evidence>
<feature type="signal peptide" evidence="1">
    <location>
        <begin position="1"/>
        <end position="20"/>
    </location>
</feature>
<organism evidence="2 3">
    <name type="scientific">Paenibacillus cremeus</name>
    <dbReference type="NCBI Taxonomy" id="2163881"/>
    <lineage>
        <taxon>Bacteria</taxon>
        <taxon>Bacillati</taxon>
        <taxon>Bacillota</taxon>
        <taxon>Bacilli</taxon>
        <taxon>Bacillales</taxon>
        <taxon>Paenibacillaceae</taxon>
        <taxon>Paenibacillus</taxon>
    </lineage>
</organism>
<name>A0A559K5B2_9BACL</name>
<keyword evidence="1" id="KW-0732">Signal</keyword>
<gene>
    <name evidence="2" type="ORF">FPZ49_24575</name>
</gene>
<accession>A0A559K5B2</accession>
<keyword evidence="3" id="KW-1185">Reference proteome</keyword>
<proteinExistence type="predicted"/>
<protein>
    <submittedName>
        <fullName evidence="2">Uncharacterized protein</fullName>
    </submittedName>
</protein>
<dbReference type="Proteomes" id="UP000317036">
    <property type="component" value="Unassembled WGS sequence"/>
</dbReference>
<dbReference type="RefSeq" id="WP_144852013.1">
    <property type="nucleotide sequence ID" value="NZ_VNJI01000039.1"/>
</dbReference>
<evidence type="ECO:0000313" key="2">
    <source>
        <dbReference type="EMBL" id="TVY07322.1"/>
    </source>
</evidence>
<dbReference type="AlphaFoldDB" id="A0A559K5B2"/>
<dbReference type="OrthoDB" id="1985886at2"/>
<feature type="chain" id="PRO_5039509126" evidence="1">
    <location>
        <begin position="21"/>
        <end position="325"/>
    </location>
</feature>
<dbReference type="EMBL" id="VNJI01000039">
    <property type="protein sequence ID" value="TVY07322.1"/>
    <property type="molecule type" value="Genomic_DNA"/>
</dbReference>
<evidence type="ECO:0000313" key="3">
    <source>
        <dbReference type="Proteomes" id="UP000317036"/>
    </source>
</evidence>